<dbReference type="Proteomes" id="UP000299102">
    <property type="component" value="Unassembled WGS sequence"/>
</dbReference>
<dbReference type="EMBL" id="BGZK01000107">
    <property type="protein sequence ID" value="GBP19338.1"/>
    <property type="molecule type" value="Genomic_DNA"/>
</dbReference>
<keyword evidence="2" id="KW-1185">Reference proteome</keyword>
<gene>
    <name evidence="1" type="ORF">EVAR_12379_1</name>
</gene>
<evidence type="ECO:0000313" key="1">
    <source>
        <dbReference type="EMBL" id="GBP19338.1"/>
    </source>
</evidence>
<evidence type="ECO:0000313" key="2">
    <source>
        <dbReference type="Proteomes" id="UP000299102"/>
    </source>
</evidence>
<comment type="caution">
    <text evidence="1">The sequence shown here is derived from an EMBL/GenBank/DDBJ whole genome shotgun (WGS) entry which is preliminary data.</text>
</comment>
<sequence length="67" mass="7352">MLEFEAPRFKQQTFFAEINRPLTASRGVGLNRVRSSPPPIDIRKFKGVTSVLAATAGRIAHLGNGKE</sequence>
<reference evidence="1 2" key="1">
    <citation type="journal article" date="2019" name="Commun. Biol.">
        <title>The bagworm genome reveals a unique fibroin gene that provides high tensile strength.</title>
        <authorList>
            <person name="Kono N."/>
            <person name="Nakamura H."/>
            <person name="Ohtoshi R."/>
            <person name="Tomita M."/>
            <person name="Numata K."/>
            <person name="Arakawa K."/>
        </authorList>
    </citation>
    <scope>NUCLEOTIDE SEQUENCE [LARGE SCALE GENOMIC DNA]</scope>
</reference>
<protein>
    <submittedName>
        <fullName evidence="1">Uncharacterized protein</fullName>
    </submittedName>
</protein>
<organism evidence="1 2">
    <name type="scientific">Eumeta variegata</name>
    <name type="common">Bagworm moth</name>
    <name type="synonym">Eumeta japonica</name>
    <dbReference type="NCBI Taxonomy" id="151549"/>
    <lineage>
        <taxon>Eukaryota</taxon>
        <taxon>Metazoa</taxon>
        <taxon>Ecdysozoa</taxon>
        <taxon>Arthropoda</taxon>
        <taxon>Hexapoda</taxon>
        <taxon>Insecta</taxon>
        <taxon>Pterygota</taxon>
        <taxon>Neoptera</taxon>
        <taxon>Endopterygota</taxon>
        <taxon>Lepidoptera</taxon>
        <taxon>Glossata</taxon>
        <taxon>Ditrysia</taxon>
        <taxon>Tineoidea</taxon>
        <taxon>Psychidae</taxon>
        <taxon>Oiketicinae</taxon>
        <taxon>Eumeta</taxon>
    </lineage>
</organism>
<accession>A0A4C1TZI0</accession>
<name>A0A4C1TZI0_EUMVA</name>
<dbReference type="AlphaFoldDB" id="A0A4C1TZI0"/>
<proteinExistence type="predicted"/>